<accession>A0A9W8AHF7</accession>
<feature type="compositionally biased region" description="Low complexity" evidence="2">
    <location>
        <begin position="266"/>
        <end position="283"/>
    </location>
</feature>
<dbReference type="OrthoDB" id="8068875at2759"/>
<keyword evidence="1 3" id="KW-0808">Transferase</keyword>
<gene>
    <name evidence="3" type="primary">TOM1_3</name>
    <name evidence="3" type="ORF">IWQ62_006733</name>
</gene>
<evidence type="ECO:0000256" key="2">
    <source>
        <dbReference type="SAM" id="MobiDB-lite"/>
    </source>
</evidence>
<dbReference type="Pfam" id="PF14377">
    <property type="entry name" value="UBM"/>
    <property type="match status" value="1"/>
</dbReference>
<comment type="caution">
    <text evidence="3">The sequence shown here is derived from an EMBL/GenBank/DDBJ whole genome shotgun (WGS) entry which is preliminary data.</text>
</comment>
<dbReference type="InterPro" id="IPR025527">
    <property type="entry name" value="HUWE1/Rev1_UBM"/>
</dbReference>
<evidence type="ECO:0000313" key="3">
    <source>
        <dbReference type="EMBL" id="KAJ1949439.1"/>
    </source>
</evidence>
<feature type="region of interest" description="Disordered" evidence="2">
    <location>
        <begin position="252"/>
        <end position="283"/>
    </location>
</feature>
<reference evidence="3" key="1">
    <citation type="submission" date="2022-07" db="EMBL/GenBank/DDBJ databases">
        <title>Phylogenomic reconstructions and comparative analyses of Kickxellomycotina fungi.</title>
        <authorList>
            <person name="Reynolds N.K."/>
            <person name="Stajich J.E."/>
            <person name="Barry K."/>
            <person name="Grigoriev I.V."/>
            <person name="Crous P."/>
            <person name="Smith M.E."/>
        </authorList>
    </citation>
    <scope>NUCLEOTIDE SEQUENCE</scope>
    <source>
        <strain evidence="3">RSA 1196</strain>
    </source>
</reference>
<dbReference type="EMBL" id="JANBPY010004016">
    <property type="protein sequence ID" value="KAJ1949439.1"/>
    <property type="molecule type" value="Genomic_DNA"/>
</dbReference>
<protein>
    <submittedName>
        <fullName evidence="3">E3 ubiquitin-protein ligase tom1</fullName>
        <ecNumber evidence="3">2.3.2.26</ecNumber>
    </submittedName>
</protein>
<feature type="non-terminal residue" evidence="3">
    <location>
        <position position="1"/>
    </location>
</feature>
<dbReference type="Proteomes" id="UP001150925">
    <property type="component" value="Unassembled WGS sequence"/>
</dbReference>
<feature type="non-terminal residue" evidence="3">
    <location>
        <position position="370"/>
    </location>
</feature>
<dbReference type="AlphaFoldDB" id="A0A9W8AHF7"/>
<dbReference type="EC" id="2.3.2.26" evidence="3"/>
<sequence>TEISQEFLEALPPEIRREILEQQAIDRHFRELNRQGDNAGTQNMPRGPTAGETPVPGGLGRGMPPTFQVTSITDGSGNPLRARDFFATLDIPPRASQRHQFIDIFMPTDGHRRLPHIESSAPFDVIGNSLASHFTTGLGANQPPVHRHMADELLRRRGGPSSWKAQSAQGKDVLTPLLDRRELAVLARLLFLPTHLPDNHALNKLMSLLCEVAKTRGDLIALLLSVLQDNAQTLEDVDRCLGHLVQRGVKTAVTPSKSQSTPKGKSPATFGTPTTTATTSTGTTALPTFPLANVAAHTGPNLPAQCSLLALNAIVNTNHNIPRFFLTENDHLCLCKPTKKGKAREKSIISKYPVVILLSLLDRPHILRNP</sequence>
<feature type="compositionally biased region" description="Polar residues" evidence="2">
    <location>
        <begin position="35"/>
        <end position="44"/>
    </location>
</feature>
<organism evidence="3 4">
    <name type="scientific">Dispira parvispora</name>
    <dbReference type="NCBI Taxonomy" id="1520584"/>
    <lineage>
        <taxon>Eukaryota</taxon>
        <taxon>Fungi</taxon>
        <taxon>Fungi incertae sedis</taxon>
        <taxon>Zoopagomycota</taxon>
        <taxon>Kickxellomycotina</taxon>
        <taxon>Dimargaritomycetes</taxon>
        <taxon>Dimargaritales</taxon>
        <taxon>Dimargaritaceae</taxon>
        <taxon>Dispira</taxon>
    </lineage>
</organism>
<evidence type="ECO:0000256" key="1">
    <source>
        <dbReference type="ARBA" id="ARBA00022679"/>
    </source>
</evidence>
<name>A0A9W8AHF7_9FUNG</name>
<keyword evidence="3" id="KW-0012">Acyltransferase</keyword>
<dbReference type="GO" id="GO:0061630">
    <property type="term" value="F:ubiquitin protein ligase activity"/>
    <property type="evidence" value="ECO:0007669"/>
    <property type="project" value="UniProtKB-EC"/>
</dbReference>
<feature type="compositionally biased region" description="Polar residues" evidence="2">
    <location>
        <begin position="253"/>
        <end position="263"/>
    </location>
</feature>
<evidence type="ECO:0000313" key="4">
    <source>
        <dbReference type="Proteomes" id="UP001150925"/>
    </source>
</evidence>
<keyword evidence="4" id="KW-1185">Reference proteome</keyword>
<feature type="region of interest" description="Disordered" evidence="2">
    <location>
        <begin position="35"/>
        <end position="59"/>
    </location>
</feature>
<proteinExistence type="predicted"/>